<evidence type="ECO:0000313" key="2">
    <source>
        <dbReference type="EMBL" id="PKZ15231.1"/>
    </source>
</evidence>
<dbReference type="Proteomes" id="UP000234335">
    <property type="component" value="Unassembled WGS sequence"/>
</dbReference>
<reference evidence="2 3" key="1">
    <citation type="submission" date="2017-12" db="EMBL/GenBank/DDBJ databases">
        <title>Phylogenetic diversity of female urinary microbiome.</title>
        <authorList>
            <person name="Thomas-White K."/>
            <person name="Wolfe A.J."/>
        </authorList>
    </citation>
    <scope>NUCLEOTIDE SEQUENCE [LARGE SCALE GENOMIC DNA]</scope>
    <source>
        <strain evidence="2 3">UMB0119</strain>
    </source>
</reference>
<organism evidence="2 3">
    <name type="scientific">Anaerococcus octavius</name>
    <dbReference type="NCBI Taxonomy" id="54007"/>
    <lineage>
        <taxon>Bacteria</taxon>
        <taxon>Bacillati</taxon>
        <taxon>Bacillota</taxon>
        <taxon>Tissierellia</taxon>
        <taxon>Tissierellales</taxon>
        <taxon>Peptoniphilaceae</taxon>
        <taxon>Anaerococcus</taxon>
    </lineage>
</organism>
<name>A0A2I1M531_9FIRM</name>
<evidence type="ECO:0000259" key="1">
    <source>
        <dbReference type="Pfam" id="PF11823"/>
    </source>
</evidence>
<proteinExistence type="predicted"/>
<accession>A0A2I1M531</accession>
<dbReference type="EMBL" id="PKGS01000007">
    <property type="protein sequence ID" value="PKZ15231.1"/>
    <property type="molecule type" value="Genomic_DNA"/>
</dbReference>
<keyword evidence="3" id="KW-1185">Reference proteome</keyword>
<comment type="caution">
    <text evidence="2">The sequence shown here is derived from an EMBL/GenBank/DDBJ whole genome shotgun (WGS) entry which is preliminary data.</text>
</comment>
<dbReference type="Pfam" id="PF11823">
    <property type="entry name" value="Se_S_carrier"/>
    <property type="match status" value="1"/>
</dbReference>
<gene>
    <name evidence="2" type="ORF">CYJ34_08040</name>
</gene>
<protein>
    <recommendedName>
        <fullName evidence="1">Putative Se/S carrier protein-like domain-containing protein</fullName>
    </recommendedName>
</protein>
<dbReference type="AlphaFoldDB" id="A0A2I1M531"/>
<dbReference type="RefSeq" id="WP_101540764.1">
    <property type="nucleotide sequence ID" value="NZ_CALTZC010000029.1"/>
</dbReference>
<feature type="domain" description="Putative Se/S carrier protein-like" evidence="1">
    <location>
        <begin position="13"/>
        <end position="70"/>
    </location>
</feature>
<evidence type="ECO:0000313" key="3">
    <source>
        <dbReference type="Proteomes" id="UP000234335"/>
    </source>
</evidence>
<sequence length="91" mass="10192">MPSTLAKEIEHILFSFDTTSAAMAALDKTEHLAGARLIPLPTEIGAGCGFCLRVEKKELENALNILDKADYHKVYTLYHEGKKRVIEEYVL</sequence>
<dbReference type="InterPro" id="IPR021778">
    <property type="entry name" value="Se/S_carrier-like"/>
</dbReference>